<dbReference type="PANTHER" id="PTHR48100:SF1">
    <property type="entry name" value="HISTIDINE PHOSPHATASE FAMILY PROTEIN-RELATED"/>
    <property type="match status" value="1"/>
</dbReference>
<dbReference type="EMBL" id="CAJJDM010000180">
    <property type="protein sequence ID" value="CAD8116393.1"/>
    <property type="molecule type" value="Genomic_DNA"/>
</dbReference>
<keyword evidence="2" id="KW-1185">Reference proteome</keyword>
<dbReference type="InterPro" id="IPR050275">
    <property type="entry name" value="PGM_Phosphatase"/>
</dbReference>
<accession>A0A8S1QL10</accession>
<proteinExistence type="predicted"/>
<sequence length="308" mass="36641">MLFKFSQLVKQPQVYDTQLLSKICPLQLRHKYLILEQKIREAKELELEIYKMKDEDEGWKKLKISLEFTPQNTLNSKFIIIRHALAWHNYFKRVTEFKDSNIYHYDLIDPPLQYLGTKQCDKLKLEINKLDFDKVYVSPFNYRAIQTTQLLFCNHPQKEKIQFILCPDICEKISTINSIYKWGTLTDILKDNGNPIKFDFSQMPDNLEFWQFNLLQKCYNLSDCQPNKEDQERFLVEEFVKKGSSFQLEYSRNVMNRVQGFVDKIKEDQTQSKIGIVTHFQIIKSILQCSRQRIDFKFGNGAVFGLNL</sequence>
<evidence type="ECO:0000313" key="1">
    <source>
        <dbReference type="EMBL" id="CAD8116393.1"/>
    </source>
</evidence>
<dbReference type="PANTHER" id="PTHR48100">
    <property type="entry name" value="BROAD-SPECIFICITY PHOSPHATASE YOR283W-RELATED"/>
    <property type="match status" value="1"/>
</dbReference>
<dbReference type="Proteomes" id="UP000688137">
    <property type="component" value="Unassembled WGS sequence"/>
</dbReference>
<gene>
    <name evidence="1" type="ORF">PPRIM_AZ9-3.1.T1710057</name>
</gene>
<protein>
    <submittedName>
        <fullName evidence="1">Uncharacterized protein</fullName>
    </submittedName>
</protein>
<reference evidence="1" key="1">
    <citation type="submission" date="2021-01" db="EMBL/GenBank/DDBJ databases">
        <authorList>
            <consortium name="Genoscope - CEA"/>
            <person name="William W."/>
        </authorList>
    </citation>
    <scope>NUCLEOTIDE SEQUENCE</scope>
</reference>
<comment type="caution">
    <text evidence="1">The sequence shown here is derived from an EMBL/GenBank/DDBJ whole genome shotgun (WGS) entry which is preliminary data.</text>
</comment>
<dbReference type="AlphaFoldDB" id="A0A8S1QL10"/>
<name>A0A8S1QL10_PARPR</name>
<dbReference type="GO" id="GO:0016791">
    <property type="term" value="F:phosphatase activity"/>
    <property type="evidence" value="ECO:0007669"/>
    <property type="project" value="TreeGrafter"/>
</dbReference>
<evidence type="ECO:0000313" key="2">
    <source>
        <dbReference type="Proteomes" id="UP000688137"/>
    </source>
</evidence>
<dbReference type="GO" id="GO:0005737">
    <property type="term" value="C:cytoplasm"/>
    <property type="evidence" value="ECO:0007669"/>
    <property type="project" value="TreeGrafter"/>
</dbReference>
<organism evidence="1 2">
    <name type="scientific">Paramecium primaurelia</name>
    <dbReference type="NCBI Taxonomy" id="5886"/>
    <lineage>
        <taxon>Eukaryota</taxon>
        <taxon>Sar</taxon>
        <taxon>Alveolata</taxon>
        <taxon>Ciliophora</taxon>
        <taxon>Intramacronucleata</taxon>
        <taxon>Oligohymenophorea</taxon>
        <taxon>Peniculida</taxon>
        <taxon>Parameciidae</taxon>
        <taxon>Paramecium</taxon>
    </lineage>
</organism>